<keyword evidence="5" id="KW-1185">Reference proteome</keyword>
<dbReference type="OrthoDB" id="247245at2759"/>
<keyword evidence="3" id="KW-0067">ATP-binding</keyword>
<dbReference type="FunFam" id="3.40.50.300:FF:000485">
    <property type="entry name" value="Dephospho-CoA kinase CAB5"/>
    <property type="match status" value="1"/>
</dbReference>
<protein>
    <submittedName>
        <fullName evidence="4">CoaE-domain-containing protein</fullName>
    </submittedName>
</protein>
<name>A0A9P5JXX9_9AGAM</name>
<dbReference type="EMBL" id="WHVB01000025">
    <property type="protein sequence ID" value="KAF8470521.1"/>
    <property type="molecule type" value="Genomic_DNA"/>
</dbReference>
<reference evidence="4" key="2">
    <citation type="journal article" date="2020" name="Nat. Commun.">
        <title>Large-scale genome sequencing of mycorrhizal fungi provides insights into the early evolution of symbiotic traits.</title>
        <authorList>
            <person name="Miyauchi S."/>
            <person name="Kiss E."/>
            <person name="Kuo A."/>
            <person name="Drula E."/>
            <person name="Kohler A."/>
            <person name="Sanchez-Garcia M."/>
            <person name="Morin E."/>
            <person name="Andreopoulos B."/>
            <person name="Barry K.W."/>
            <person name="Bonito G."/>
            <person name="Buee M."/>
            <person name="Carver A."/>
            <person name="Chen C."/>
            <person name="Cichocki N."/>
            <person name="Clum A."/>
            <person name="Culley D."/>
            <person name="Crous P.W."/>
            <person name="Fauchery L."/>
            <person name="Girlanda M."/>
            <person name="Hayes R.D."/>
            <person name="Keri Z."/>
            <person name="LaButti K."/>
            <person name="Lipzen A."/>
            <person name="Lombard V."/>
            <person name="Magnuson J."/>
            <person name="Maillard F."/>
            <person name="Murat C."/>
            <person name="Nolan M."/>
            <person name="Ohm R.A."/>
            <person name="Pangilinan J."/>
            <person name="Pereira M.F."/>
            <person name="Perotto S."/>
            <person name="Peter M."/>
            <person name="Pfister S."/>
            <person name="Riley R."/>
            <person name="Sitrit Y."/>
            <person name="Stielow J.B."/>
            <person name="Szollosi G."/>
            <person name="Zifcakova L."/>
            <person name="Stursova M."/>
            <person name="Spatafora J.W."/>
            <person name="Tedersoo L."/>
            <person name="Vaario L.M."/>
            <person name="Yamada A."/>
            <person name="Yan M."/>
            <person name="Wang P."/>
            <person name="Xu J."/>
            <person name="Bruns T."/>
            <person name="Baldrian P."/>
            <person name="Vilgalys R."/>
            <person name="Dunand C."/>
            <person name="Henrissat B."/>
            <person name="Grigoriev I.V."/>
            <person name="Hibbett D."/>
            <person name="Nagy L.G."/>
            <person name="Martin F.M."/>
        </authorList>
    </citation>
    <scope>NUCLEOTIDE SEQUENCE</scope>
    <source>
        <strain evidence="4">Prilba</strain>
    </source>
</reference>
<organism evidence="4 5">
    <name type="scientific">Russula ochroleuca</name>
    <dbReference type="NCBI Taxonomy" id="152965"/>
    <lineage>
        <taxon>Eukaryota</taxon>
        <taxon>Fungi</taxon>
        <taxon>Dikarya</taxon>
        <taxon>Basidiomycota</taxon>
        <taxon>Agaricomycotina</taxon>
        <taxon>Agaricomycetes</taxon>
        <taxon>Russulales</taxon>
        <taxon>Russulaceae</taxon>
        <taxon>Russula</taxon>
    </lineage>
</organism>
<dbReference type="GO" id="GO:0004140">
    <property type="term" value="F:dephospho-CoA kinase activity"/>
    <property type="evidence" value="ECO:0007669"/>
    <property type="project" value="InterPro"/>
</dbReference>
<dbReference type="Proteomes" id="UP000759537">
    <property type="component" value="Unassembled WGS sequence"/>
</dbReference>
<dbReference type="PANTHER" id="PTHR10695:SF46">
    <property type="entry name" value="BIFUNCTIONAL COENZYME A SYNTHASE-RELATED"/>
    <property type="match status" value="1"/>
</dbReference>
<comment type="caution">
    <text evidence="4">The sequence shown here is derived from an EMBL/GenBank/DDBJ whole genome shotgun (WGS) entry which is preliminary data.</text>
</comment>
<dbReference type="CDD" id="cd02022">
    <property type="entry name" value="DPCK"/>
    <property type="match status" value="1"/>
</dbReference>
<gene>
    <name evidence="4" type="ORF">DFH94DRAFT_674858</name>
</gene>
<dbReference type="PANTHER" id="PTHR10695">
    <property type="entry name" value="DEPHOSPHO-COA KINASE-RELATED"/>
    <property type="match status" value="1"/>
</dbReference>
<dbReference type="SUPFAM" id="SSF52540">
    <property type="entry name" value="P-loop containing nucleoside triphosphate hydrolases"/>
    <property type="match status" value="1"/>
</dbReference>
<dbReference type="InterPro" id="IPR027417">
    <property type="entry name" value="P-loop_NTPase"/>
</dbReference>
<dbReference type="HAMAP" id="MF_00376">
    <property type="entry name" value="Dephospho_CoA_kinase"/>
    <property type="match status" value="1"/>
</dbReference>
<proteinExistence type="inferred from homology"/>
<keyword evidence="2" id="KW-0547">Nucleotide-binding</keyword>
<reference evidence="4" key="1">
    <citation type="submission" date="2019-10" db="EMBL/GenBank/DDBJ databases">
        <authorList>
            <consortium name="DOE Joint Genome Institute"/>
            <person name="Kuo A."/>
            <person name="Miyauchi S."/>
            <person name="Kiss E."/>
            <person name="Drula E."/>
            <person name="Kohler A."/>
            <person name="Sanchez-Garcia M."/>
            <person name="Andreopoulos B."/>
            <person name="Barry K.W."/>
            <person name="Bonito G."/>
            <person name="Buee M."/>
            <person name="Carver A."/>
            <person name="Chen C."/>
            <person name="Cichocki N."/>
            <person name="Clum A."/>
            <person name="Culley D."/>
            <person name="Crous P.W."/>
            <person name="Fauchery L."/>
            <person name="Girlanda M."/>
            <person name="Hayes R."/>
            <person name="Keri Z."/>
            <person name="LaButti K."/>
            <person name="Lipzen A."/>
            <person name="Lombard V."/>
            <person name="Magnuson J."/>
            <person name="Maillard F."/>
            <person name="Morin E."/>
            <person name="Murat C."/>
            <person name="Nolan M."/>
            <person name="Ohm R."/>
            <person name="Pangilinan J."/>
            <person name="Pereira M."/>
            <person name="Perotto S."/>
            <person name="Peter M."/>
            <person name="Riley R."/>
            <person name="Sitrit Y."/>
            <person name="Stielow B."/>
            <person name="Szollosi G."/>
            <person name="Zifcakova L."/>
            <person name="Stursova M."/>
            <person name="Spatafora J.W."/>
            <person name="Tedersoo L."/>
            <person name="Vaario L.-M."/>
            <person name="Yamada A."/>
            <person name="Yan M."/>
            <person name="Wang P."/>
            <person name="Xu J."/>
            <person name="Bruns T."/>
            <person name="Baldrian P."/>
            <person name="Vilgalys R."/>
            <person name="Henrissat B."/>
            <person name="Grigoriev I.V."/>
            <person name="Hibbett D."/>
            <person name="Nagy L.G."/>
            <person name="Martin F.M."/>
        </authorList>
    </citation>
    <scope>NUCLEOTIDE SEQUENCE</scope>
    <source>
        <strain evidence="4">Prilba</strain>
    </source>
</reference>
<evidence type="ECO:0000256" key="2">
    <source>
        <dbReference type="ARBA" id="ARBA00022741"/>
    </source>
</evidence>
<sequence length="241" mass="27288">MLVVGLTGGIATGKSTVSRQLAARNIPVIDADVLARDVVRPGTRTLNKIVSTFGPEILKEDGTLDRPKLGAIVFRDEEQRRKLNAIVHPAVRWAMVLGILKYWLRGERVCVLDVPLLIESKIYQWVGRVIVVYCSAEIQLQRLMQRDGSTREDARARLLAQLPIAHKLEYADIVLDNSGTQAELEVQVDELARRLCLEGGWSWRLKWLIPPIGLLSASWTLIWRRVKPSHRSRRRKAEPGH</sequence>
<evidence type="ECO:0000313" key="5">
    <source>
        <dbReference type="Proteomes" id="UP000759537"/>
    </source>
</evidence>
<evidence type="ECO:0000313" key="4">
    <source>
        <dbReference type="EMBL" id="KAF8470521.1"/>
    </source>
</evidence>
<dbReference type="Pfam" id="PF01121">
    <property type="entry name" value="CoaE"/>
    <property type="match status" value="1"/>
</dbReference>
<evidence type="ECO:0000256" key="1">
    <source>
        <dbReference type="ARBA" id="ARBA00009018"/>
    </source>
</evidence>
<dbReference type="Gene3D" id="3.40.50.300">
    <property type="entry name" value="P-loop containing nucleotide triphosphate hydrolases"/>
    <property type="match status" value="1"/>
</dbReference>
<evidence type="ECO:0000256" key="3">
    <source>
        <dbReference type="ARBA" id="ARBA00022840"/>
    </source>
</evidence>
<dbReference type="GO" id="GO:0015937">
    <property type="term" value="P:coenzyme A biosynthetic process"/>
    <property type="evidence" value="ECO:0007669"/>
    <property type="project" value="InterPro"/>
</dbReference>
<comment type="similarity">
    <text evidence="1">Belongs to the CoaE family.</text>
</comment>
<dbReference type="AlphaFoldDB" id="A0A9P5JXX9"/>
<dbReference type="NCBIfam" id="TIGR00152">
    <property type="entry name" value="dephospho-CoA kinase"/>
    <property type="match status" value="1"/>
</dbReference>
<dbReference type="GO" id="GO:0005737">
    <property type="term" value="C:cytoplasm"/>
    <property type="evidence" value="ECO:0007669"/>
    <property type="project" value="UniProtKB-ARBA"/>
</dbReference>
<dbReference type="InterPro" id="IPR001977">
    <property type="entry name" value="Depp_CoAkinase"/>
</dbReference>
<accession>A0A9P5JXX9</accession>
<dbReference type="PROSITE" id="PS51219">
    <property type="entry name" value="DPCK"/>
    <property type="match status" value="1"/>
</dbReference>
<dbReference type="GO" id="GO:0005524">
    <property type="term" value="F:ATP binding"/>
    <property type="evidence" value="ECO:0007669"/>
    <property type="project" value="UniProtKB-KW"/>
</dbReference>